<evidence type="ECO:0008006" key="3">
    <source>
        <dbReference type="Google" id="ProtNLM"/>
    </source>
</evidence>
<evidence type="ECO:0000313" key="2">
    <source>
        <dbReference type="Proteomes" id="UP001203212"/>
    </source>
</evidence>
<reference evidence="1 2" key="1">
    <citation type="submission" date="2022-01" db="EMBL/GenBank/DDBJ databases">
        <title>Whole genome-based taxonomy of the Shewanellaceae.</title>
        <authorList>
            <person name="Martin-Rodriguez A.J."/>
        </authorList>
    </citation>
    <scope>NUCLEOTIDE SEQUENCE [LARGE SCALE GENOMIC DNA]</scope>
    <source>
        <strain evidence="1 2">JCM 17801</strain>
    </source>
</reference>
<organism evidence="1 2">
    <name type="scientific">Shewanella aestuarii</name>
    <dbReference type="NCBI Taxonomy" id="1028752"/>
    <lineage>
        <taxon>Bacteria</taxon>
        <taxon>Pseudomonadati</taxon>
        <taxon>Pseudomonadota</taxon>
        <taxon>Gammaproteobacteria</taxon>
        <taxon>Alteromonadales</taxon>
        <taxon>Shewanellaceae</taxon>
        <taxon>Shewanella</taxon>
    </lineage>
</organism>
<accession>A0ABT0KX77</accession>
<sequence length="346" mass="39594">MAKKKKVCIVLGNGVSIDFLNHLSKEKPEIWNGIDVSNLFSHGAKLKWPSNKNPGFLSKKYTPNLWDLGARPYLSKTETMEIIEKIVTSVNVYALTGSNDIGPDQKYLRAYKELTSYLKYLFIDYNNKLADIPDDISDWSWAKYLKSLNDSSVVEEVVIITYNYDIWLERVLLKLGIEFELPPMTKAGGDCKFRLFKPHGSISFKYKEDLPLSSFNINYQGLKADCSATDIQVKYDDLCTNNPIIFLIPPAGDVNRTRDGWNASLRQIYEPKIKELKKDDLMIISGISYWHVDRAEIDNILIAPSDEIDMVNINPSMDQYFESVINSLFKNYIHFDGSDILSELVL</sequence>
<proteinExistence type="predicted"/>
<evidence type="ECO:0000313" key="1">
    <source>
        <dbReference type="EMBL" id="MCL1115865.1"/>
    </source>
</evidence>
<dbReference type="EMBL" id="JAKILK010000001">
    <property type="protein sequence ID" value="MCL1115865.1"/>
    <property type="molecule type" value="Genomic_DNA"/>
</dbReference>
<protein>
    <recommendedName>
        <fullName evidence="3">SIR2-like domain-containing protein</fullName>
    </recommendedName>
</protein>
<dbReference type="Proteomes" id="UP001203212">
    <property type="component" value="Unassembled WGS sequence"/>
</dbReference>
<dbReference type="RefSeq" id="WP_188839561.1">
    <property type="nucleotide sequence ID" value="NZ_BMOT01000001.1"/>
</dbReference>
<keyword evidence="2" id="KW-1185">Reference proteome</keyword>
<comment type="caution">
    <text evidence="1">The sequence shown here is derived from an EMBL/GenBank/DDBJ whole genome shotgun (WGS) entry which is preliminary data.</text>
</comment>
<name>A0ABT0KX77_9GAMM</name>
<gene>
    <name evidence="1" type="ORF">L2689_01210</name>
</gene>